<evidence type="ECO:0000313" key="2">
    <source>
        <dbReference type="EMBL" id="MCO6043630.1"/>
    </source>
</evidence>
<protein>
    <submittedName>
        <fullName evidence="2">Uncharacterized protein</fullName>
    </submittedName>
</protein>
<dbReference type="AlphaFoldDB" id="A0A9X2JF30"/>
<dbReference type="Proteomes" id="UP001155241">
    <property type="component" value="Unassembled WGS sequence"/>
</dbReference>
<dbReference type="Gene3D" id="1.10.1240.30">
    <property type="entry name" value="KaiA/RbsU domain"/>
    <property type="match status" value="1"/>
</dbReference>
<accession>A0A9X2JF30</accession>
<dbReference type="Gene3D" id="3.40.50.2300">
    <property type="match status" value="1"/>
</dbReference>
<name>A0A9X2JF30_9BACT</name>
<dbReference type="InterPro" id="IPR011006">
    <property type="entry name" value="CheY-like_superfamily"/>
</dbReference>
<keyword evidence="3" id="KW-1185">Reference proteome</keyword>
<organism evidence="2 3">
    <name type="scientific">Aeoliella straminimaris</name>
    <dbReference type="NCBI Taxonomy" id="2954799"/>
    <lineage>
        <taxon>Bacteria</taxon>
        <taxon>Pseudomonadati</taxon>
        <taxon>Planctomycetota</taxon>
        <taxon>Planctomycetia</taxon>
        <taxon>Pirellulales</taxon>
        <taxon>Lacipirellulaceae</taxon>
        <taxon>Aeoliella</taxon>
    </lineage>
</organism>
<evidence type="ECO:0000256" key="1">
    <source>
        <dbReference type="SAM" id="Coils"/>
    </source>
</evidence>
<gene>
    <name evidence="2" type="ORF">NG895_06895</name>
</gene>
<proteinExistence type="predicted"/>
<sequence length="331" mass="37060">MTALATSPRPARYLPPRIPDRLKLLYVTTLHRSSTWLSEAFATDNATRVILKETVGVTAGLALLRDEVFDAVVVFHEPGVLDALDFVEALRTGGHEEPIIVLGVEPPQSFEVLAYEVGADAYCSMKQTTTRSLLWEFARAIRRYELVRENRRMVEAERQRLASEHAEAERLLEEQRTLLTELEAVDTGEVTHAEGLAGSLAEVTARSSRAALPAALVNHYRDLLQTYVVMGSGNLSDEMYRLTEVLVDAKISAHQVIALHVEVLEGMIHGLGRRSARHVMNRADLLVLEVTMHLAEGYQQRYESRRESEQQMLLPGFNEADIYAPRCEDAA</sequence>
<keyword evidence="1" id="KW-0175">Coiled coil</keyword>
<evidence type="ECO:0000313" key="3">
    <source>
        <dbReference type="Proteomes" id="UP001155241"/>
    </source>
</evidence>
<dbReference type="SUPFAM" id="SSF52172">
    <property type="entry name" value="CheY-like"/>
    <property type="match status" value="1"/>
</dbReference>
<feature type="coiled-coil region" evidence="1">
    <location>
        <begin position="144"/>
        <end position="185"/>
    </location>
</feature>
<dbReference type="EMBL" id="JAMXLR010000025">
    <property type="protein sequence ID" value="MCO6043630.1"/>
    <property type="molecule type" value="Genomic_DNA"/>
</dbReference>
<dbReference type="InterPro" id="IPR017944">
    <property type="entry name" value="KaiA/RbsU_helical_domain_sf"/>
</dbReference>
<comment type="caution">
    <text evidence="2">The sequence shown here is derived from an EMBL/GenBank/DDBJ whole genome shotgun (WGS) entry which is preliminary data.</text>
</comment>
<dbReference type="RefSeq" id="WP_252851737.1">
    <property type="nucleotide sequence ID" value="NZ_JAMXLR010000025.1"/>
</dbReference>
<reference evidence="2" key="1">
    <citation type="submission" date="2022-06" db="EMBL/GenBank/DDBJ databases">
        <title>Aeoliella straminimaris, a novel planctomycete from sediments.</title>
        <authorList>
            <person name="Vitorino I.R."/>
            <person name="Lage O.M."/>
        </authorList>
    </citation>
    <scope>NUCLEOTIDE SEQUENCE</scope>
    <source>
        <strain evidence="2">ICT_H6.2</strain>
    </source>
</reference>